<gene>
    <name evidence="2" type="ORF">SGLAD_v1c02850</name>
</gene>
<dbReference type="PANTHER" id="PTHR39203">
    <property type="entry name" value="CYTOPLASMIC PROTEIN-RELATED"/>
    <property type="match status" value="1"/>
</dbReference>
<feature type="domain" description="ASCH" evidence="1">
    <location>
        <begin position="28"/>
        <end position="150"/>
    </location>
</feature>
<dbReference type="PIRSF" id="PIRSF021320">
    <property type="entry name" value="DUF984"/>
    <property type="match status" value="1"/>
</dbReference>
<dbReference type="InterPro" id="IPR007374">
    <property type="entry name" value="ASCH_domain"/>
</dbReference>
<proteinExistence type="predicted"/>
<evidence type="ECO:0000259" key="1">
    <source>
        <dbReference type="SMART" id="SM01022"/>
    </source>
</evidence>
<protein>
    <submittedName>
        <fullName evidence="2">RNA-binding protein</fullName>
    </submittedName>
</protein>
<dbReference type="Proteomes" id="UP000294309">
    <property type="component" value="Chromosome"/>
</dbReference>
<evidence type="ECO:0000313" key="2">
    <source>
        <dbReference type="EMBL" id="QBQ07484.1"/>
    </source>
</evidence>
<dbReference type="SMART" id="SM01022">
    <property type="entry name" value="ASCH"/>
    <property type="match status" value="1"/>
</dbReference>
<keyword evidence="3" id="KW-1185">Reference proteome</keyword>
<sequence length="153" mass="18452">MNKKIEDFWLEFIDKNNLEKIIKYSEYFYFGHTEELANNLLELVLSGKKKATSSVLKQFEIEKESLPEIGEYSIVTDYYNNPRCVIRTTNVRLIKYKNMTFEICKLEGEDKNLESWNYNHELFLKRIAKENNFEFNDELIIVFEEFELVYKKS</sequence>
<dbReference type="EMBL" id="CP038013">
    <property type="protein sequence ID" value="QBQ07484.1"/>
    <property type="molecule type" value="Genomic_DNA"/>
</dbReference>
<organism evidence="2 3">
    <name type="scientific">Spiroplasma gladiatoris</name>
    <dbReference type="NCBI Taxonomy" id="2143"/>
    <lineage>
        <taxon>Bacteria</taxon>
        <taxon>Bacillati</taxon>
        <taxon>Mycoplasmatota</taxon>
        <taxon>Mollicutes</taxon>
        <taxon>Entomoplasmatales</taxon>
        <taxon>Spiroplasmataceae</taxon>
        <taxon>Spiroplasma</taxon>
    </lineage>
</organism>
<dbReference type="AlphaFoldDB" id="A0A4P7AGH5"/>
<dbReference type="CDD" id="cd06553">
    <property type="entry name" value="ASCH_Ef3133_like"/>
    <property type="match status" value="1"/>
</dbReference>
<dbReference type="InterPro" id="IPR015947">
    <property type="entry name" value="PUA-like_sf"/>
</dbReference>
<dbReference type="InterPro" id="IPR009326">
    <property type="entry name" value="DUF984"/>
</dbReference>
<evidence type="ECO:0000313" key="3">
    <source>
        <dbReference type="Proteomes" id="UP000294309"/>
    </source>
</evidence>
<reference evidence="2 3" key="1">
    <citation type="submission" date="2019-03" db="EMBL/GenBank/DDBJ databases">
        <title>Complete genome sequence of Spiroplasma gladiatoris TG-1 (DSM 22552).</title>
        <authorList>
            <person name="Lin Y.-C."/>
            <person name="Chou L."/>
            <person name="Kuo C.-H."/>
        </authorList>
    </citation>
    <scope>NUCLEOTIDE SEQUENCE [LARGE SCALE GENOMIC DNA]</scope>
    <source>
        <strain evidence="2 3">TG-1</strain>
    </source>
</reference>
<dbReference type="SUPFAM" id="SSF88697">
    <property type="entry name" value="PUA domain-like"/>
    <property type="match status" value="1"/>
</dbReference>
<accession>A0A4P7AGH5</accession>
<dbReference type="Gene3D" id="3.10.400.10">
    <property type="entry name" value="Sulfate adenylyltransferase"/>
    <property type="match status" value="1"/>
</dbReference>
<dbReference type="OrthoDB" id="9807542at2"/>
<dbReference type="RefSeq" id="WP_134297276.1">
    <property type="nucleotide sequence ID" value="NZ_CP038013.1"/>
</dbReference>
<name>A0A4P7AGH5_9MOLU</name>
<dbReference type="KEGG" id="sgq:SGLAD_v1c02850"/>
<dbReference type="PANTHER" id="PTHR39203:SF1">
    <property type="entry name" value="CYTOPLASMIC PROTEIN"/>
    <property type="match status" value="1"/>
</dbReference>
<dbReference type="Pfam" id="PF04266">
    <property type="entry name" value="ASCH"/>
    <property type="match status" value="1"/>
</dbReference>